<sequence length="92" mass="10579">MEDEEYYHMMLEDMERLTRVHHHYPSLPNTRDPSPTRQQPHQQQPQQPQQPHSPWVSGLRVALDNALNAGLERLRFARGGHDGRRGSTGSAS</sequence>
<gene>
    <name evidence="2" type="ORF">C8A03DRAFT_33945</name>
</gene>
<comment type="caution">
    <text evidence="2">The sequence shown here is derived from an EMBL/GenBank/DDBJ whole genome shotgun (WGS) entry which is preliminary data.</text>
</comment>
<reference evidence="2" key="2">
    <citation type="submission" date="2023-05" db="EMBL/GenBank/DDBJ databases">
        <authorList>
            <consortium name="Lawrence Berkeley National Laboratory"/>
            <person name="Steindorff A."/>
            <person name="Hensen N."/>
            <person name="Bonometti L."/>
            <person name="Westerberg I."/>
            <person name="Brannstrom I.O."/>
            <person name="Guillou S."/>
            <person name="Cros-Aarteil S."/>
            <person name="Calhoun S."/>
            <person name="Haridas S."/>
            <person name="Kuo A."/>
            <person name="Mondo S."/>
            <person name="Pangilinan J."/>
            <person name="Riley R."/>
            <person name="Labutti K."/>
            <person name="Andreopoulos B."/>
            <person name="Lipzen A."/>
            <person name="Chen C."/>
            <person name="Yanf M."/>
            <person name="Daum C."/>
            <person name="Ng V."/>
            <person name="Clum A."/>
            <person name="Ohm R."/>
            <person name="Martin F."/>
            <person name="Silar P."/>
            <person name="Natvig D."/>
            <person name="Lalanne C."/>
            <person name="Gautier V."/>
            <person name="Ament-Velasquez S.L."/>
            <person name="Kruys A."/>
            <person name="Hutchinson M.I."/>
            <person name="Powell A.J."/>
            <person name="Barry K."/>
            <person name="Miller A.N."/>
            <person name="Grigoriev I.V."/>
            <person name="Debuchy R."/>
            <person name="Gladieux P."/>
            <person name="Thoren M.H."/>
            <person name="Johannesson H."/>
        </authorList>
    </citation>
    <scope>NUCLEOTIDE SEQUENCE</scope>
    <source>
        <strain evidence="2">CBS 532.94</strain>
    </source>
</reference>
<evidence type="ECO:0000313" key="2">
    <source>
        <dbReference type="EMBL" id="KAK4238045.1"/>
    </source>
</evidence>
<accession>A0AAN7CA92</accession>
<evidence type="ECO:0000313" key="3">
    <source>
        <dbReference type="Proteomes" id="UP001303760"/>
    </source>
</evidence>
<feature type="compositionally biased region" description="Polar residues" evidence="1">
    <location>
        <begin position="27"/>
        <end position="37"/>
    </location>
</feature>
<feature type="compositionally biased region" description="Basic and acidic residues" evidence="1">
    <location>
        <begin position="73"/>
        <end position="85"/>
    </location>
</feature>
<dbReference type="Proteomes" id="UP001303760">
    <property type="component" value="Unassembled WGS sequence"/>
</dbReference>
<feature type="compositionally biased region" description="Low complexity" evidence="1">
    <location>
        <begin position="38"/>
        <end position="52"/>
    </location>
</feature>
<keyword evidence="3" id="KW-1185">Reference proteome</keyword>
<feature type="region of interest" description="Disordered" evidence="1">
    <location>
        <begin position="73"/>
        <end position="92"/>
    </location>
</feature>
<organism evidence="2 3">
    <name type="scientific">Achaetomium macrosporum</name>
    <dbReference type="NCBI Taxonomy" id="79813"/>
    <lineage>
        <taxon>Eukaryota</taxon>
        <taxon>Fungi</taxon>
        <taxon>Dikarya</taxon>
        <taxon>Ascomycota</taxon>
        <taxon>Pezizomycotina</taxon>
        <taxon>Sordariomycetes</taxon>
        <taxon>Sordariomycetidae</taxon>
        <taxon>Sordariales</taxon>
        <taxon>Chaetomiaceae</taxon>
        <taxon>Achaetomium</taxon>
    </lineage>
</organism>
<name>A0AAN7CA92_9PEZI</name>
<evidence type="ECO:0000256" key="1">
    <source>
        <dbReference type="SAM" id="MobiDB-lite"/>
    </source>
</evidence>
<dbReference type="EMBL" id="MU860111">
    <property type="protein sequence ID" value="KAK4238045.1"/>
    <property type="molecule type" value="Genomic_DNA"/>
</dbReference>
<reference evidence="2" key="1">
    <citation type="journal article" date="2023" name="Mol. Phylogenet. Evol.">
        <title>Genome-scale phylogeny and comparative genomics of the fungal order Sordariales.</title>
        <authorList>
            <person name="Hensen N."/>
            <person name="Bonometti L."/>
            <person name="Westerberg I."/>
            <person name="Brannstrom I.O."/>
            <person name="Guillou S."/>
            <person name="Cros-Aarteil S."/>
            <person name="Calhoun S."/>
            <person name="Haridas S."/>
            <person name="Kuo A."/>
            <person name="Mondo S."/>
            <person name="Pangilinan J."/>
            <person name="Riley R."/>
            <person name="LaButti K."/>
            <person name="Andreopoulos B."/>
            <person name="Lipzen A."/>
            <person name="Chen C."/>
            <person name="Yan M."/>
            <person name="Daum C."/>
            <person name="Ng V."/>
            <person name="Clum A."/>
            <person name="Steindorff A."/>
            <person name="Ohm R.A."/>
            <person name="Martin F."/>
            <person name="Silar P."/>
            <person name="Natvig D.O."/>
            <person name="Lalanne C."/>
            <person name="Gautier V."/>
            <person name="Ament-Velasquez S.L."/>
            <person name="Kruys A."/>
            <person name="Hutchinson M.I."/>
            <person name="Powell A.J."/>
            <person name="Barry K."/>
            <person name="Miller A.N."/>
            <person name="Grigoriev I.V."/>
            <person name="Debuchy R."/>
            <person name="Gladieux P."/>
            <person name="Hiltunen Thoren M."/>
            <person name="Johannesson H."/>
        </authorList>
    </citation>
    <scope>NUCLEOTIDE SEQUENCE</scope>
    <source>
        <strain evidence="2">CBS 532.94</strain>
    </source>
</reference>
<feature type="region of interest" description="Disordered" evidence="1">
    <location>
        <begin position="19"/>
        <end position="58"/>
    </location>
</feature>
<dbReference type="AlphaFoldDB" id="A0AAN7CA92"/>
<protein>
    <submittedName>
        <fullName evidence="2">Uncharacterized protein</fullName>
    </submittedName>
</protein>
<proteinExistence type="predicted"/>